<evidence type="ECO:0000256" key="2">
    <source>
        <dbReference type="ARBA" id="ARBA00022692"/>
    </source>
</evidence>
<evidence type="ECO:0000256" key="5">
    <source>
        <dbReference type="SAM" id="Phobius"/>
    </source>
</evidence>
<dbReference type="GO" id="GO:0008273">
    <property type="term" value="F:calcium, potassium:sodium antiporter activity"/>
    <property type="evidence" value="ECO:0007669"/>
    <property type="project" value="TreeGrafter"/>
</dbReference>
<dbReference type="GO" id="GO:0006874">
    <property type="term" value="P:intracellular calcium ion homeostasis"/>
    <property type="evidence" value="ECO:0007669"/>
    <property type="project" value="TreeGrafter"/>
</dbReference>
<gene>
    <name evidence="7" type="ORF">EDD79_100188</name>
</gene>
<name>A0A4V2T568_9FIRM</name>
<dbReference type="RefSeq" id="WP_330571354.1">
    <property type="nucleotide sequence ID" value="NZ_CP058648.1"/>
</dbReference>
<accession>A0A4V2T568</accession>
<feature type="transmembrane region" description="Helical" evidence="5">
    <location>
        <begin position="100"/>
        <end position="118"/>
    </location>
</feature>
<feature type="domain" description="Sodium/calcium exchanger membrane region" evidence="6">
    <location>
        <begin position="2"/>
        <end position="147"/>
    </location>
</feature>
<feature type="transmembrane region" description="Helical" evidence="5">
    <location>
        <begin position="293"/>
        <end position="313"/>
    </location>
</feature>
<evidence type="ECO:0000259" key="6">
    <source>
        <dbReference type="Pfam" id="PF01699"/>
    </source>
</evidence>
<comment type="subcellular location">
    <subcellularLocation>
        <location evidence="1">Membrane</location>
        <topology evidence="1">Multi-pass membrane protein</topology>
    </subcellularLocation>
</comment>
<protein>
    <submittedName>
        <fullName evidence="7">Cation:H+ antiporter</fullName>
    </submittedName>
</protein>
<feature type="transmembrane region" description="Helical" evidence="5">
    <location>
        <begin position="130"/>
        <end position="147"/>
    </location>
</feature>
<feature type="domain" description="Sodium/calcium exchanger membrane region" evidence="6">
    <location>
        <begin position="173"/>
        <end position="313"/>
    </location>
</feature>
<dbReference type="NCBIfam" id="TIGR00367">
    <property type="entry name" value="calcium/sodium antiporter"/>
    <property type="match status" value="1"/>
</dbReference>
<dbReference type="InterPro" id="IPR004481">
    <property type="entry name" value="K/Na/Ca-exchanger"/>
</dbReference>
<evidence type="ECO:0000313" key="7">
    <source>
        <dbReference type="EMBL" id="TCQ08004.1"/>
    </source>
</evidence>
<keyword evidence="2 5" id="KW-0812">Transmembrane</keyword>
<dbReference type="Pfam" id="PF01699">
    <property type="entry name" value="Na_Ca_ex"/>
    <property type="match status" value="2"/>
</dbReference>
<comment type="caution">
    <text evidence="7">The sequence shown here is derived from an EMBL/GenBank/DDBJ whole genome shotgun (WGS) entry which is preliminary data.</text>
</comment>
<evidence type="ECO:0000313" key="8">
    <source>
        <dbReference type="Proteomes" id="UP000295504"/>
    </source>
</evidence>
<sequence>MLLIIGFYLLIKGADLFVDGASSIAKKLKVPSILIGLTIVAFGTSAPEAAVSINAALKNSSGIVVGNIVGSNIFNLLIVIGIASIIHPIDIKLNTIVKEFPFMLLATIVLYILGNDIIFQDSMVNRLSVGDGLIILSVFAVFLYYLIEMAFLSKEAQIESSDGDGKVLNIYTSLLWGVLGLGGILFGSDLVVKNSTVIALRFGMSETLVGLTIVAIGTSLPELITSIVAARKGEGDIAIGNVIGSNLFNILFILGVSSVIGTVFVEAKILLDILFLLVITIITYYFAITKKAFNRYEGIILTLTYIIYMIYIIKRN</sequence>
<dbReference type="InterPro" id="IPR004837">
    <property type="entry name" value="NaCa_Exmemb"/>
</dbReference>
<keyword evidence="4 5" id="KW-0472">Membrane</keyword>
<feature type="transmembrane region" description="Helical" evidence="5">
    <location>
        <begin position="237"/>
        <end position="257"/>
    </location>
</feature>
<evidence type="ECO:0000256" key="3">
    <source>
        <dbReference type="ARBA" id="ARBA00022989"/>
    </source>
</evidence>
<feature type="transmembrane region" description="Helical" evidence="5">
    <location>
        <begin position="167"/>
        <end position="186"/>
    </location>
</feature>
<proteinExistence type="predicted"/>
<dbReference type="GO" id="GO:0005886">
    <property type="term" value="C:plasma membrane"/>
    <property type="evidence" value="ECO:0007669"/>
    <property type="project" value="TreeGrafter"/>
</dbReference>
<feature type="transmembrane region" description="Helical" evidence="5">
    <location>
        <begin position="269"/>
        <end position="287"/>
    </location>
</feature>
<reference evidence="7 8" key="1">
    <citation type="submission" date="2019-03" db="EMBL/GenBank/DDBJ databases">
        <title>Genomic Encyclopedia of Type Strains, Phase IV (KMG-IV): sequencing the most valuable type-strain genomes for metagenomic binning, comparative biology and taxonomic classification.</title>
        <authorList>
            <person name="Goeker M."/>
        </authorList>
    </citation>
    <scope>NUCLEOTIDE SEQUENCE [LARGE SCALE GENOMIC DNA]</scope>
    <source>
        <strain evidence="7 8">DSM 100013</strain>
    </source>
</reference>
<evidence type="ECO:0000256" key="4">
    <source>
        <dbReference type="ARBA" id="ARBA00023136"/>
    </source>
</evidence>
<dbReference type="Gene3D" id="1.20.1420.30">
    <property type="entry name" value="NCX, central ion-binding region"/>
    <property type="match status" value="1"/>
</dbReference>
<feature type="transmembrane region" description="Helical" evidence="5">
    <location>
        <begin position="33"/>
        <end position="57"/>
    </location>
</feature>
<dbReference type="AlphaFoldDB" id="A0A4V2T568"/>
<dbReference type="Proteomes" id="UP000295504">
    <property type="component" value="Unassembled WGS sequence"/>
</dbReference>
<evidence type="ECO:0000256" key="1">
    <source>
        <dbReference type="ARBA" id="ARBA00004141"/>
    </source>
</evidence>
<dbReference type="PANTHER" id="PTHR10846">
    <property type="entry name" value="SODIUM/POTASSIUM/CALCIUM EXCHANGER"/>
    <property type="match status" value="1"/>
</dbReference>
<keyword evidence="8" id="KW-1185">Reference proteome</keyword>
<organism evidence="7 8">
    <name type="scientific">Serpentinicella alkaliphila</name>
    <dbReference type="NCBI Taxonomy" id="1734049"/>
    <lineage>
        <taxon>Bacteria</taxon>
        <taxon>Bacillati</taxon>
        <taxon>Bacillota</taxon>
        <taxon>Clostridia</taxon>
        <taxon>Peptostreptococcales</taxon>
        <taxon>Natronincolaceae</taxon>
        <taxon>Serpentinicella</taxon>
    </lineage>
</organism>
<dbReference type="GO" id="GO:0005262">
    <property type="term" value="F:calcium channel activity"/>
    <property type="evidence" value="ECO:0007669"/>
    <property type="project" value="TreeGrafter"/>
</dbReference>
<keyword evidence="3 5" id="KW-1133">Transmembrane helix</keyword>
<dbReference type="PANTHER" id="PTHR10846:SF8">
    <property type="entry name" value="INNER MEMBRANE PROTEIN YRBG"/>
    <property type="match status" value="1"/>
</dbReference>
<dbReference type="EMBL" id="SLYC01000001">
    <property type="protein sequence ID" value="TCQ08004.1"/>
    <property type="molecule type" value="Genomic_DNA"/>
</dbReference>
<dbReference type="InterPro" id="IPR044880">
    <property type="entry name" value="NCX_ion-bd_dom_sf"/>
</dbReference>
<feature type="transmembrane region" description="Helical" evidence="5">
    <location>
        <begin position="64"/>
        <end position="88"/>
    </location>
</feature>